<dbReference type="Pfam" id="PF25967">
    <property type="entry name" value="RND-MFP_C"/>
    <property type="match status" value="1"/>
</dbReference>
<dbReference type="Pfam" id="PF25876">
    <property type="entry name" value="HH_MFP_RND"/>
    <property type="match status" value="1"/>
</dbReference>
<evidence type="ECO:0000256" key="4">
    <source>
        <dbReference type="SAM" id="SignalP"/>
    </source>
</evidence>
<dbReference type="EMBL" id="JBIXLL010000006">
    <property type="protein sequence ID" value="MFJ5429864.1"/>
    <property type="molecule type" value="Genomic_DNA"/>
</dbReference>
<comment type="subcellular location">
    <subcellularLocation>
        <location evidence="1">Cell inner membrane</location>
        <topology evidence="1">Lipid-anchor</topology>
    </subcellularLocation>
</comment>
<dbReference type="RefSeq" id="WP_349882566.1">
    <property type="nucleotide sequence ID" value="NZ_JBEHFJ010000016.1"/>
</dbReference>
<name>A0ABW8GB12_9GAMM</name>
<evidence type="ECO:0000256" key="2">
    <source>
        <dbReference type="ARBA" id="ARBA00009477"/>
    </source>
</evidence>
<feature type="region of interest" description="Disordered" evidence="3">
    <location>
        <begin position="373"/>
        <end position="397"/>
    </location>
</feature>
<feature type="domain" description="Multidrug resistance protein MdtA-like barrel-sandwich hybrid" evidence="6">
    <location>
        <begin position="66"/>
        <end position="209"/>
    </location>
</feature>
<evidence type="ECO:0000313" key="10">
    <source>
        <dbReference type="Proteomes" id="UP001617689"/>
    </source>
</evidence>
<organism evidence="9 10">
    <name type="scientific">Pectobacterium actinidiae</name>
    <dbReference type="NCBI Taxonomy" id="1507808"/>
    <lineage>
        <taxon>Bacteria</taxon>
        <taxon>Pseudomonadati</taxon>
        <taxon>Pseudomonadota</taxon>
        <taxon>Gammaproteobacteria</taxon>
        <taxon>Enterobacterales</taxon>
        <taxon>Pectobacteriaceae</taxon>
        <taxon>Pectobacterium</taxon>
    </lineage>
</organism>
<feature type="chain" id="PRO_5045616930" evidence="4">
    <location>
        <begin position="23"/>
        <end position="397"/>
    </location>
</feature>
<evidence type="ECO:0000259" key="8">
    <source>
        <dbReference type="Pfam" id="PF25967"/>
    </source>
</evidence>
<keyword evidence="4" id="KW-0732">Signal</keyword>
<dbReference type="Pfam" id="PF25917">
    <property type="entry name" value="BSH_RND"/>
    <property type="match status" value="1"/>
</dbReference>
<comment type="caution">
    <text evidence="9">The sequence shown here is derived from an EMBL/GenBank/DDBJ whole genome shotgun (WGS) entry which is preliminary data.</text>
</comment>
<dbReference type="Pfam" id="PF25944">
    <property type="entry name" value="Beta-barrel_RND"/>
    <property type="match status" value="1"/>
</dbReference>
<dbReference type="Gene3D" id="2.40.30.170">
    <property type="match status" value="1"/>
</dbReference>
<dbReference type="InterPro" id="IPR006143">
    <property type="entry name" value="RND_pump_MFP"/>
</dbReference>
<dbReference type="InterPro" id="IPR058624">
    <property type="entry name" value="MdtA-like_HH"/>
</dbReference>
<dbReference type="Gene3D" id="2.40.420.20">
    <property type="match status" value="1"/>
</dbReference>
<dbReference type="Gene3D" id="1.10.287.470">
    <property type="entry name" value="Helix hairpin bin"/>
    <property type="match status" value="1"/>
</dbReference>
<dbReference type="InterPro" id="IPR058627">
    <property type="entry name" value="MdtA-like_C"/>
</dbReference>
<evidence type="ECO:0000259" key="5">
    <source>
        <dbReference type="Pfam" id="PF25876"/>
    </source>
</evidence>
<dbReference type="SUPFAM" id="SSF111369">
    <property type="entry name" value="HlyD-like secretion proteins"/>
    <property type="match status" value="1"/>
</dbReference>
<accession>A0ABW8GB12</accession>
<evidence type="ECO:0000259" key="6">
    <source>
        <dbReference type="Pfam" id="PF25917"/>
    </source>
</evidence>
<feature type="domain" description="Multidrug resistance protein MdtA-like beta-barrel" evidence="7">
    <location>
        <begin position="213"/>
        <end position="302"/>
    </location>
</feature>
<dbReference type="PANTHER" id="PTHR30158:SF3">
    <property type="entry name" value="MULTIDRUG EFFLUX PUMP SUBUNIT ACRA-RELATED"/>
    <property type="match status" value="1"/>
</dbReference>
<dbReference type="PANTHER" id="PTHR30158">
    <property type="entry name" value="ACRA/E-RELATED COMPONENT OF DRUG EFFLUX TRANSPORTER"/>
    <property type="match status" value="1"/>
</dbReference>
<dbReference type="InterPro" id="IPR058626">
    <property type="entry name" value="MdtA-like_b-barrel"/>
</dbReference>
<sequence>MNKNRGLTPLAAVLMLSGGLMLAGCDGGNNQQGGAQQQMPEVGIVTLKTEALNVMTELPGRTSAYRIAEVRPQVGGIILKRNFIEGSDVKAGASLYQIDPATYQASYNSAKGSLAQAQAQAEIARLTVNRYKPLLGTNYVSKQDYDQAVATSRQADAAVQAAKAAVDTAQINLAYTKVNSPIEGRVGKSTVTEGALVSTGQSTALTTVQQLDPIYVDVTQSSNDFLQLKKELENGTLKQSEGKANVRLLLENGTEYAEAGTLEFSDVTVDETTGSITLRAIFPNPQHNLLPGMFVRARLDSGVNPSALLVPQQGVTRDPRGQATAMVVGEGDKVEPRTLKTSKAIGDKWLVTEGLKAGDRVIVTGLQKIRPGAQVKAQEVAQENQQAQQASAEPAKS</sequence>
<evidence type="ECO:0000256" key="1">
    <source>
        <dbReference type="ARBA" id="ARBA00004519"/>
    </source>
</evidence>
<gene>
    <name evidence="9" type="ORF">ACIPUP_11935</name>
</gene>
<proteinExistence type="inferred from homology"/>
<evidence type="ECO:0000313" key="9">
    <source>
        <dbReference type="EMBL" id="MFJ5429864.1"/>
    </source>
</evidence>
<keyword evidence="10" id="KW-1185">Reference proteome</keyword>
<protein>
    <submittedName>
        <fullName evidence="9">Efflux RND transporter periplasmic adaptor subunit</fullName>
    </submittedName>
</protein>
<comment type="similarity">
    <text evidence="2">Belongs to the membrane fusion protein (MFP) (TC 8.A.1) family.</text>
</comment>
<evidence type="ECO:0000256" key="3">
    <source>
        <dbReference type="SAM" id="MobiDB-lite"/>
    </source>
</evidence>
<dbReference type="InterPro" id="IPR058625">
    <property type="entry name" value="MdtA-like_BSH"/>
</dbReference>
<dbReference type="NCBIfam" id="TIGR01730">
    <property type="entry name" value="RND_mfp"/>
    <property type="match status" value="1"/>
</dbReference>
<dbReference type="Gene3D" id="2.40.50.100">
    <property type="match status" value="1"/>
</dbReference>
<feature type="signal peptide" evidence="4">
    <location>
        <begin position="1"/>
        <end position="22"/>
    </location>
</feature>
<dbReference type="Proteomes" id="UP001617689">
    <property type="component" value="Unassembled WGS sequence"/>
</dbReference>
<feature type="domain" description="Multidrug resistance protein MdtA-like alpha-helical hairpin" evidence="5">
    <location>
        <begin position="107"/>
        <end position="176"/>
    </location>
</feature>
<feature type="domain" description="Multidrug resistance protein MdtA-like C-terminal permuted SH3" evidence="8">
    <location>
        <begin position="307"/>
        <end position="368"/>
    </location>
</feature>
<evidence type="ECO:0000259" key="7">
    <source>
        <dbReference type="Pfam" id="PF25944"/>
    </source>
</evidence>
<reference evidence="9 10" key="1">
    <citation type="submission" date="2024-10" db="EMBL/GenBank/DDBJ databases">
        <authorList>
            <person name="Lu C.-H."/>
        </authorList>
    </citation>
    <scope>NUCLEOTIDE SEQUENCE [LARGE SCALE GENOMIC DNA]</scope>
    <source>
        <strain evidence="9 10">22ZTDG03-2</strain>
    </source>
</reference>
<dbReference type="PROSITE" id="PS51257">
    <property type="entry name" value="PROKAR_LIPOPROTEIN"/>
    <property type="match status" value="1"/>
</dbReference>